<accession>A0A8D9AZI2</accession>
<proteinExistence type="predicted"/>
<protein>
    <recommendedName>
        <fullName evidence="3">Secreted protein</fullName>
    </recommendedName>
</protein>
<evidence type="ECO:0008006" key="3">
    <source>
        <dbReference type="Google" id="ProtNLM"/>
    </source>
</evidence>
<feature type="signal peptide" evidence="1">
    <location>
        <begin position="1"/>
        <end position="16"/>
    </location>
</feature>
<evidence type="ECO:0000256" key="1">
    <source>
        <dbReference type="SAM" id="SignalP"/>
    </source>
</evidence>
<dbReference type="AlphaFoldDB" id="A0A8D9AZI2"/>
<name>A0A8D9AZI2_9HEMI</name>
<organism evidence="2">
    <name type="scientific">Cacopsylla melanoneura</name>
    <dbReference type="NCBI Taxonomy" id="428564"/>
    <lineage>
        <taxon>Eukaryota</taxon>
        <taxon>Metazoa</taxon>
        <taxon>Ecdysozoa</taxon>
        <taxon>Arthropoda</taxon>
        <taxon>Hexapoda</taxon>
        <taxon>Insecta</taxon>
        <taxon>Pterygota</taxon>
        <taxon>Neoptera</taxon>
        <taxon>Paraneoptera</taxon>
        <taxon>Hemiptera</taxon>
        <taxon>Sternorrhyncha</taxon>
        <taxon>Psylloidea</taxon>
        <taxon>Psyllidae</taxon>
        <taxon>Psyllinae</taxon>
        <taxon>Cacopsylla</taxon>
    </lineage>
</organism>
<feature type="chain" id="PRO_5034276271" description="Secreted protein" evidence="1">
    <location>
        <begin position="17"/>
        <end position="104"/>
    </location>
</feature>
<keyword evidence="1" id="KW-0732">Signal</keyword>
<sequence length="104" mass="12638">MLYFLTISFFFDFALAVDFNFLFYESDVDYPYLLVKALYTHILYTHILHTHILHTHILYTHMAYSTLYNKKVKPKSRYDLNSSKFKYFVIRHKLKCDFFGSRSI</sequence>
<reference evidence="2" key="1">
    <citation type="submission" date="2021-05" db="EMBL/GenBank/DDBJ databases">
        <authorList>
            <person name="Alioto T."/>
            <person name="Alioto T."/>
            <person name="Gomez Garrido J."/>
        </authorList>
    </citation>
    <scope>NUCLEOTIDE SEQUENCE</scope>
</reference>
<evidence type="ECO:0000313" key="2">
    <source>
        <dbReference type="EMBL" id="CAG6775718.1"/>
    </source>
</evidence>
<dbReference type="EMBL" id="HBUF01599559">
    <property type="protein sequence ID" value="CAG6775718.1"/>
    <property type="molecule type" value="Transcribed_RNA"/>
</dbReference>